<organism evidence="4 5">
    <name type="scientific">Saxophila tyrrhenica</name>
    <dbReference type="NCBI Taxonomy" id="1690608"/>
    <lineage>
        <taxon>Eukaryota</taxon>
        <taxon>Fungi</taxon>
        <taxon>Dikarya</taxon>
        <taxon>Ascomycota</taxon>
        <taxon>Pezizomycotina</taxon>
        <taxon>Dothideomycetes</taxon>
        <taxon>Dothideomycetidae</taxon>
        <taxon>Mycosphaerellales</taxon>
        <taxon>Extremaceae</taxon>
        <taxon>Saxophila</taxon>
    </lineage>
</organism>
<dbReference type="GO" id="GO:0005783">
    <property type="term" value="C:endoplasmic reticulum"/>
    <property type="evidence" value="ECO:0007669"/>
    <property type="project" value="TreeGrafter"/>
</dbReference>
<dbReference type="InterPro" id="IPR013216">
    <property type="entry name" value="Methyltransf_11"/>
</dbReference>
<dbReference type="GeneID" id="89927857"/>
<dbReference type="GO" id="GO:0003838">
    <property type="term" value="F:sterol 24-C-methyltransferase activity"/>
    <property type="evidence" value="ECO:0007669"/>
    <property type="project" value="TreeGrafter"/>
</dbReference>
<reference evidence="4 5" key="1">
    <citation type="submission" date="2023-08" db="EMBL/GenBank/DDBJ databases">
        <title>Black Yeasts Isolated from many extreme environments.</title>
        <authorList>
            <person name="Coleine C."/>
            <person name="Stajich J.E."/>
            <person name="Selbmann L."/>
        </authorList>
    </citation>
    <scope>NUCLEOTIDE SEQUENCE [LARGE SCALE GENOMIC DNA]</scope>
    <source>
        <strain evidence="4 5">CCFEE 5935</strain>
    </source>
</reference>
<evidence type="ECO:0000256" key="1">
    <source>
        <dbReference type="ARBA" id="ARBA00022679"/>
    </source>
</evidence>
<feature type="compositionally biased region" description="Polar residues" evidence="2">
    <location>
        <begin position="424"/>
        <end position="433"/>
    </location>
</feature>
<dbReference type="RefSeq" id="XP_064657560.1">
    <property type="nucleotide sequence ID" value="XM_064803759.1"/>
</dbReference>
<accession>A0AAV9P803</accession>
<dbReference type="SUPFAM" id="SSF53335">
    <property type="entry name" value="S-adenosyl-L-methionine-dependent methyltransferases"/>
    <property type="match status" value="1"/>
</dbReference>
<dbReference type="InterPro" id="IPR029063">
    <property type="entry name" value="SAM-dependent_MTases_sf"/>
</dbReference>
<evidence type="ECO:0000259" key="3">
    <source>
        <dbReference type="Pfam" id="PF08241"/>
    </source>
</evidence>
<dbReference type="Proteomes" id="UP001337655">
    <property type="component" value="Unassembled WGS sequence"/>
</dbReference>
<protein>
    <recommendedName>
        <fullName evidence="3">Methyltransferase type 11 domain-containing protein</fullName>
    </recommendedName>
</protein>
<proteinExistence type="predicted"/>
<feature type="compositionally biased region" description="Low complexity" evidence="2">
    <location>
        <begin position="400"/>
        <end position="416"/>
    </location>
</feature>
<feature type="compositionally biased region" description="Polar residues" evidence="2">
    <location>
        <begin position="1"/>
        <end position="10"/>
    </location>
</feature>
<dbReference type="InterPro" id="IPR050447">
    <property type="entry name" value="Erg6_SMT_methyltransf"/>
</dbReference>
<feature type="region of interest" description="Disordered" evidence="2">
    <location>
        <begin position="1"/>
        <end position="33"/>
    </location>
</feature>
<feature type="domain" description="Methyltransferase type 11" evidence="3">
    <location>
        <begin position="152"/>
        <end position="249"/>
    </location>
</feature>
<dbReference type="GO" id="GO:0006696">
    <property type="term" value="P:ergosterol biosynthetic process"/>
    <property type="evidence" value="ECO:0007669"/>
    <property type="project" value="TreeGrafter"/>
</dbReference>
<dbReference type="CDD" id="cd02440">
    <property type="entry name" value="AdoMet_MTases"/>
    <property type="match status" value="1"/>
</dbReference>
<dbReference type="Gene3D" id="3.40.50.150">
    <property type="entry name" value="Vaccinia Virus protein VP39"/>
    <property type="match status" value="1"/>
</dbReference>
<sequence>MLRETATQATVGEGRSLENEKSPPLHEDATYDRARTPGPLRRWKTALHSFRVLRDLSPEQVRNFMNSYVIYNLDWADEKAMTDTLGPDYQKKVGECLSDYYSVLNHMCSIGELEKMYIPPVMDLQSSIIVNQERYEESIAKELHLPPKPRLLDLGCGRGRVAAHMTSLVGARVTGVNIDHDQIASARAYNDQMNFQNDFICMDFNDLPLPLPGGEFDGVYNIQAFSLCKDIPGMCRELYRLLKPGARLSFLDWVKLDAFDDYHPHHQDLMRRIKPLIGAVGTPTPESMAADIASAGFKVLSNGNASIDGLQAPLIERADWYFKVTRHLLYGLVRAGLLPAHFRTLLDRFAKDGAAFIEADRARLITTSYHWLAEKPREVHAVSGLPASTLDPDSVVVEAGSSSNSGKSTPSSGASSVLDIESPSPANSDSTGISVPPLSPEEPLKTEQPSSRAGAEMSS</sequence>
<dbReference type="PANTHER" id="PTHR44068:SF4">
    <property type="entry name" value="S-ADENOSYL-METHIONINE-STEROL-C-METHYLTRANSFERAS (AFU_ORTHOLOGUE AFUA_4G09190)"/>
    <property type="match status" value="1"/>
</dbReference>
<feature type="region of interest" description="Disordered" evidence="2">
    <location>
        <begin position="396"/>
        <end position="459"/>
    </location>
</feature>
<gene>
    <name evidence="4" type="ORF">LTR77_006517</name>
</gene>
<evidence type="ECO:0000313" key="5">
    <source>
        <dbReference type="Proteomes" id="UP001337655"/>
    </source>
</evidence>
<evidence type="ECO:0000256" key="2">
    <source>
        <dbReference type="SAM" id="MobiDB-lite"/>
    </source>
</evidence>
<comment type="caution">
    <text evidence="4">The sequence shown here is derived from an EMBL/GenBank/DDBJ whole genome shotgun (WGS) entry which is preliminary data.</text>
</comment>
<dbReference type="EMBL" id="JAVRRT010000010">
    <property type="protein sequence ID" value="KAK5167950.1"/>
    <property type="molecule type" value="Genomic_DNA"/>
</dbReference>
<feature type="compositionally biased region" description="Basic and acidic residues" evidence="2">
    <location>
        <begin position="15"/>
        <end position="33"/>
    </location>
</feature>
<dbReference type="PANTHER" id="PTHR44068">
    <property type="entry name" value="ZGC:194242"/>
    <property type="match status" value="1"/>
</dbReference>
<keyword evidence="1" id="KW-0808">Transferase</keyword>
<keyword evidence="5" id="KW-1185">Reference proteome</keyword>
<name>A0AAV9P803_9PEZI</name>
<evidence type="ECO:0000313" key="4">
    <source>
        <dbReference type="EMBL" id="KAK5167950.1"/>
    </source>
</evidence>
<dbReference type="Pfam" id="PF08241">
    <property type="entry name" value="Methyltransf_11"/>
    <property type="match status" value="1"/>
</dbReference>
<feature type="compositionally biased region" description="Polar residues" evidence="2">
    <location>
        <begin position="447"/>
        <end position="459"/>
    </location>
</feature>
<dbReference type="AlphaFoldDB" id="A0AAV9P803"/>